<gene>
    <name evidence="10" type="primary">106082226</name>
</gene>
<dbReference type="GO" id="GO:0004252">
    <property type="term" value="F:serine-type endopeptidase activity"/>
    <property type="evidence" value="ECO:0007669"/>
    <property type="project" value="InterPro"/>
</dbReference>
<dbReference type="SUPFAM" id="SSF50494">
    <property type="entry name" value="Trypsin-like serine proteases"/>
    <property type="match status" value="2"/>
</dbReference>
<proteinExistence type="inferred from homology"/>
<reference evidence="10" key="1">
    <citation type="submission" date="2020-05" db="UniProtKB">
        <authorList>
            <consortium name="EnsemblMetazoa"/>
        </authorList>
    </citation>
    <scope>IDENTIFICATION</scope>
    <source>
        <strain evidence="10">USDA</strain>
    </source>
</reference>
<evidence type="ECO:0000256" key="5">
    <source>
        <dbReference type="ARBA" id="ARBA00022801"/>
    </source>
</evidence>
<keyword evidence="8" id="KW-1015">Disulfide bond</keyword>
<keyword evidence="7" id="KW-0865">Zymogen</keyword>
<dbReference type="OrthoDB" id="8440449at2759"/>
<dbReference type="KEGG" id="scac:106082226"/>
<organism evidence="10 11">
    <name type="scientific">Stomoxys calcitrans</name>
    <name type="common">Stable fly</name>
    <name type="synonym">Conops calcitrans</name>
    <dbReference type="NCBI Taxonomy" id="35570"/>
    <lineage>
        <taxon>Eukaryota</taxon>
        <taxon>Metazoa</taxon>
        <taxon>Ecdysozoa</taxon>
        <taxon>Arthropoda</taxon>
        <taxon>Hexapoda</taxon>
        <taxon>Insecta</taxon>
        <taxon>Pterygota</taxon>
        <taxon>Neoptera</taxon>
        <taxon>Endopterygota</taxon>
        <taxon>Diptera</taxon>
        <taxon>Brachycera</taxon>
        <taxon>Muscomorpha</taxon>
        <taxon>Muscoidea</taxon>
        <taxon>Muscidae</taxon>
        <taxon>Stomoxys</taxon>
    </lineage>
</organism>
<evidence type="ECO:0000256" key="1">
    <source>
        <dbReference type="ARBA" id="ARBA00004613"/>
    </source>
</evidence>
<dbReference type="GO" id="GO:0005576">
    <property type="term" value="C:extracellular region"/>
    <property type="evidence" value="ECO:0007669"/>
    <property type="project" value="UniProtKB-SubCell"/>
</dbReference>
<name>A0A1I8PWW0_STOCA</name>
<dbReference type="InterPro" id="IPR050430">
    <property type="entry name" value="Peptidase_S1"/>
</dbReference>
<dbReference type="InterPro" id="IPR043504">
    <property type="entry name" value="Peptidase_S1_PA_chymotrypsin"/>
</dbReference>
<dbReference type="AlphaFoldDB" id="A0A1I8PWW0"/>
<dbReference type="VEuPathDB" id="VectorBase:SCAU011829"/>
<evidence type="ECO:0000313" key="10">
    <source>
        <dbReference type="EnsemblMetazoa" id="SCAU011829-PA"/>
    </source>
</evidence>
<dbReference type="InterPro" id="IPR001314">
    <property type="entry name" value="Peptidase_S1A"/>
</dbReference>
<evidence type="ECO:0000256" key="2">
    <source>
        <dbReference type="ARBA" id="ARBA00007664"/>
    </source>
</evidence>
<evidence type="ECO:0000256" key="6">
    <source>
        <dbReference type="ARBA" id="ARBA00022825"/>
    </source>
</evidence>
<dbReference type="CDD" id="cd00190">
    <property type="entry name" value="Tryp_SPc"/>
    <property type="match status" value="1"/>
</dbReference>
<dbReference type="PANTHER" id="PTHR24276:SF96">
    <property type="entry name" value="PEPTIDASE S1 DOMAIN-CONTAINING PROTEIN"/>
    <property type="match status" value="1"/>
</dbReference>
<sequence>MYHNDIALLKLATLIAYDEKTQNITIAELDELEDGETLTMTGWGYEAVGEYYPNDLKSFLVPSAVIGVVLAIAVCRTQALRLHGEPYPGVANVEKKVLHSKFGSRIVGGEIAPEAYAPWQVSLQNIYGGHFCGGAIIADRYVITAASCVAGLQKNQIQVVTSTNDWMGLAWMYEVSEIIVHCNFDKPMYHNDIALLKLATLIAYDEKTQNITIAELDELEDGETLTMTGWGYEAVGEYYPNDLKKLSGTLISNEECKRVYAQYADDVDEGHLCVKQPAGSGACHGDTGGPLLNSKGQLVGVGNWGVPCAHGFPDVFARLSFYNDWIRTSIKGCANVP</sequence>
<evidence type="ECO:0000256" key="4">
    <source>
        <dbReference type="ARBA" id="ARBA00022670"/>
    </source>
</evidence>
<dbReference type="EnsemblMetazoa" id="SCAU011829-RA">
    <property type="protein sequence ID" value="SCAU011829-PA"/>
    <property type="gene ID" value="SCAU011829"/>
</dbReference>
<keyword evidence="5" id="KW-0378">Hydrolase</keyword>
<keyword evidence="3" id="KW-0964">Secreted</keyword>
<dbReference type="PROSITE" id="PS50240">
    <property type="entry name" value="TRYPSIN_DOM"/>
    <property type="match status" value="1"/>
</dbReference>
<comment type="similarity">
    <text evidence="2">Belongs to the peptidase S1 family.</text>
</comment>
<dbReference type="InterPro" id="IPR001254">
    <property type="entry name" value="Trypsin_dom"/>
</dbReference>
<keyword evidence="11" id="KW-1185">Reference proteome</keyword>
<evidence type="ECO:0000313" key="11">
    <source>
        <dbReference type="Proteomes" id="UP000095300"/>
    </source>
</evidence>
<protein>
    <recommendedName>
        <fullName evidence="9">Peptidase S1 domain-containing protein</fullName>
    </recommendedName>
</protein>
<dbReference type="PRINTS" id="PR00722">
    <property type="entry name" value="CHYMOTRYPSIN"/>
</dbReference>
<evidence type="ECO:0000259" key="9">
    <source>
        <dbReference type="PROSITE" id="PS50240"/>
    </source>
</evidence>
<feature type="domain" description="Peptidase S1" evidence="9">
    <location>
        <begin position="106"/>
        <end position="331"/>
    </location>
</feature>
<evidence type="ECO:0000256" key="8">
    <source>
        <dbReference type="ARBA" id="ARBA00023157"/>
    </source>
</evidence>
<dbReference type="PANTHER" id="PTHR24276">
    <property type="entry name" value="POLYSERASE-RELATED"/>
    <property type="match status" value="1"/>
</dbReference>
<dbReference type="Gene3D" id="2.40.10.10">
    <property type="entry name" value="Trypsin-like serine proteases"/>
    <property type="match status" value="2"/>
</dbReference>
<keyword evidence="4" id="KW-0645">Protease</keyword>
<dbReference type="Pfam" id="PF00089">
    <property type="entry name" value="Trypsin"/>
    <property type="match status" value="1"/>
</dbReference>
<dbReference type="GO" id="GO:0016485">
    <property type="term" value="P:protein processing"/>
    <property type="evidence" value="ECO:0007669"/>
    <property type="project" value="UniProtKB-ARBA"/>
</dbReference>
<dbReference type="InterPro" id="IPR009003">
    <property type="entry name" value="Peptidase_S1_PA"/>
</dbReference>
<dbReference type="SMART" id="SM00020">
    <property type="entry name" value="Tryp_SPc"/>
    <property type="match status" value="1"/>
</dbReference>
<evidence type="ECO:0000256" key="7">
    <source>
        <dbReference type="ARBA" id="ARBA00023145"/>
    </source>
</evidence>
<dbReference type="STRING" id="35570.A0A1I8PWW0"/>
<keyword evidence="6" id="KW-0720">Serine protease</keyword>
<comment type="subcellular location">
    <subcellularLocation>
        <location evidence="1">Secreted</location>
    </subcellularLocation>
</comment>
<dbReference type="FunFam" id="2.40.10.10:FF:000047">
    <property type="entry name" value="Trypsin eta"/>
    <property type="match status" value="1"/>
</dbReference>
<dbReference type="Proteomes" id="UP000095300">
    <property type="component" value="Unassembled WGS sequence"/>
</dbReference>
<accession>A0A1I8PWW0</accession>
<evidence type="ECO:0000256" key="3">
    <source>
        <dbReference type="ARBA" id="ARBA00022525"/>
    </source>
</evidence>